<sequence>MILTLRFASNLSAFTVAATLAATAIASTTTGTATAQETQTAIFAGGCFWCVESDFDHVNGVLDTTSGYIGGESQNPTYQNHSGHLEAVRVTFDPSRVSYDKLLDVYWHSIDPTDGGGQFCDRGHSYTTAIFATNSDQLKKAEATKAQVAKDLGTVATEVRKASTFWTAEGYHQDYYKKNPVKYKFYRAGCGRNATVERVWGDKAYQGIKDAVG</sequence>
<proteinExistence type="inferred from homology"/>
<reference evidence="7 8" key="1">
    <citation type="submission" date="2018-08" db="EMBL/GenBank/DDBJ databases">
        <title>Fulvimarina sp. 85, whole genome shotgun sequence.</title>
        <authorList>
            <person name="Tuo L."/>
        </authorList>
    </citation>
    <scope>NUCLEOTIDE SEQUENCE [LARGE SCALE GENOMIC DNA]</scope>
    <source>
        <strain evidence="7 8">85</strain>
    </source>
</reference>
<dbReference type="GO" id="GO:0008113">
    <property type="term" value="F:peptide-methionine (S)-S-oxide reductase activity"/>
    <property type="evidence" value="ECO:0007669"/>
    <property type="project" value="UniProtKB-UniRule"/>
</dbReference>
<keyword evidence="5" id="KW-0732">Signal</keyword>
<comment type="catalytic activity">
    <reaction evidence="2 4">
        <text>L-methionyl-[protein] + [thioredoxin]-disulfide + H2O = L-methionyl-(S)-S-oxide-[protein] + [thioredoxin]-dithiol</text>
        <dbReference type="Rhea" id="RHEA:14217"/>
        <dbReference type="Rhea" id="RHEA-COMP:10698"/>
        <dbReference type="Rhea" id="RHEA-COMP:10700"/>
        <dbReference type="Rhea" id="RHEA-COMP:12313"/>
        <dbReference type="Rhea" id="RHEA-COMP:12315"/>
        <dbReference type="ChEBI" id="CHEBI:15377"/>
        <dbReference type="ChEBI" id="CHEBI:16044"/>
        <dbReference type="ChEBI" id="CHEBI:29950"/>
        <dbReference type="ChEBI" id="CHEBI:44120"/>
        <dbReference type="ChEBI" id="CHEBI:50058"/>
        <dbReference type="EC" id="1.8.4.11"/>
    </reaction>
</comment>
<dbReference type="EMBL" id="QURL01000002">
    <property type="protein sequence ID" value="RFC65487.1"/>
    <property type="molecule type" value="Genomic_DNA"/>
</dbReference>
<dbReference type="SUPFAM" id="SSF55068">
    <property type="entry name" value="Peptide methionine sulfoxide reductase"/>
    <property type="match status" value="1"/>
</dbReference>
<dbReference type="Gene3D" id="3.30.1060.10">
    <property type="entry name" value="Peptide methionine sulphoxide reductase MsrA"/>
    <property type="match status" value="1"/>
</dbReference>
<comment type="similarity">
    <text evidence="4">Belongs to the MsrA Met sulfoxide reductase family.</text>
</comment>
<evidence type="ECO:0000313" key="8">
    <source>
        <dbReference type="Proteomes" id="UP000264310"/>
    </source>
</evidence>
<keyword evidence="8" id="KW-1185">Reference proteome</keyword>
<dbReference type="NCBIfam" id="TIGR00401">
    <property type="entry name" value="msrA"/>
    <property type="match status" value="1"/>
</dbReference>
<comment type="caution">
    <text evidence="7">The sequence shown here is derived from an EMBL/GenBank/DDBJ whole genome shotgun (WGS) entry which is preliminary data.</text>
</comment>
<dbReference type="OrthoDB" id="4174719at2"/>
<protein>
    <recommendedName>
        <fullName evidence="4">Peptide methionine sulfoxide reductase MsrA</fullName>
        <shortName evidence="4">Protein-methionine-S-oxide reductase</shortName>
        <ecNumber evidence="4">1.8.4.11</ecNumber>
    </recommendedName>
    <alternativeName>
        <fullName evidence="4">Peptide-methionine (S)-S-oxide reductase</fullName>
        <shortName evidence="4">Peptide Met(O) reductase</shortName>
    </alternativeName>
</protein>
<evidence type="ECO:0000259" key="6">
    <source>
        <dbReference type="Pfam" id="PF01625"/>
    </source>
</evidence>
<feature type="active site" evidence="4">
    <location>
        <position position="47"/>
    </location>
</feature>
<dbReference type="AlphaFoldDB" id="A0A371X8E3"/>
<evidence type="ECO:0000256" key="3">
    <source>
        <dbReference type="ARBA" id="ARBA00048782"/>
    </source>
</evidence>
<dbReference type="PANTHER" id="PTHR43774">
    <property type="entry name" value="PEPTIDE METHIONINE SULFOXIDE REDUCTASE"/>
    <property type="match status" value="1"/>
</dbReference>
<evidence type="ECO:0000256" key="5">
    <source>
        <dbReference type="SAM" id="SignalP"/>
    </source>
</evidence>
<feature type="domain" description="Peptide methionine sulphoxide reductase MsrA" evidence="6">
    <location>
        <begin position="40"/>
        <end position="184"/>
    </location>
</feature>
<evidence type="ECO:0000256" key="1">
    <source>
        <dbReference type="ARBA" id="ARBA00023002"/>
    </source>
</evidence>
<dbReference type="InterPro" id="IPR036509">
    <property type="entry name" value="Met_Sox_Rdtase_MsrA_sf"/>
</dbReference>
<feature type="signal peptide" evidence="5">
    <location>
        <begin position="1"/>
        <end position="35"/>
    </location>
</feature>
<evidence type="ECO:0000256" key="2">
    <source>
        <dbReference type="ARBA" id="ARBA00047806"/>
    </source>
</evidence>
<dbReference type="Pfam" id="PF01625">
    <property type="entry name" value="PMSR"/>
    <property type="match status" value="1"/>
</dbReference>
<dbReference type="Proteomes" id="UP000264310">
    <property type="component" value="Unassembled WGS sequence"/>
</dbReference>
<gene>
    <name evidence="4 7" type="primary">msrA</name>
    <name evidence="7" type="ORF">DYI37_04150</name>
</gene>
<dbReference type="GO" id="GO:0033744">
    <property type="term" value="F:L-methionine:thioredoxin-disulfide S-oxidoreductase activity"/>
    <property type="evidence" value="ECO:0007669"/>
    <property type="project" value="RHEA"/>
</dbReference>
<name>A0A371X8E3_9HYPH</name>
<keyword evidence="1 4" id="KW-0560">Oxidoreductase</keyword>
<organism evidence="7 8">
    <name type="scientific">Fulvimarina endophytica</name>
    <dbReference type="NCBI Taxonomy" id="2293836"/>
    <lineage>
        <taxon>Bacteria</taxon>
        <taxon>Pseudomonadati</taxon>
        <taxon>Pseudomonadota</taxon>
        <taxon>Alphaproteobacteria</taxon>
        <taxon>Hyphomicrobiales</taxon>
        <taxon>Aurantimonadaceae</taxon>
        <taxon>Fulvimarina</taxon>
    </lineage>
</organism>
<comment type="catalytic activity">
    <reaction evidence="3 4">
        <text>[thioredoxin]-disulfide + L-methionine + H2O = L-methionine (S)-S-oxide + [thioredoxin]-dithiol</text>
        <dbReference type="Rhea" id="RHEA:19993"/>
        <dbReference type="Rhea" id="RHEA-COMP:10698"/>
        <dbReference type="Rhea" id="RHEA-COMP:10700"/>
        <dbReference type="ChEBI" id="CHEBI:15377"/>
        <dbReference type="ChEBI" id="CHEBI:29950"/>
        <dbReference type="ChEBI" id="CHEBI:50058"/>
        <dbReference type="ChEBI" id="CHEBI:57844"/>
        <dbReference type="ChEBI" id="CHEBI:58772"/>
        <dbReference type="EC" id="1.8.4.11"/>
    </reaction>
</comment>
<feature type="chain" id="PRO_5016720545" description="Peptide methionine sulfoxide reductase MsrA" evidence="5">
    <location>
        <begin position="36"/>
        <end position="213"/>
    </location>
</feature>
<dbReference type="EC" id="1.8.4.11" evidence="4"/>
<dbReference type="InterPro" id="IPR002569">
    <property type="entry name" value="Met_Sox_Rdtase_MsrA_dom"/>
</dbReference>
<evidence type="ECO:0000313" key="7">
    <source>
        <dbReference type="EMBL" id="RFC65487.1"/>
    </source>
</evidence>
<accession>A0A371X8E3</accession>
<dbReference type="HAMAP" id="MF_01401">
    <property type="entry name" value="MsrA"/>
    <property type="match status" value="1"/>
</dbReference>
<comment type="function">
    <text evidence="4">Has an important function as a repair enzyme for proteins that have been inactivated by oxidation. Catalyzes the reversible oxidation-reduction of methionine sulfoxide in proteins to methionine.</text>
</comment>
<dbReference type="PANTHER" id="PTHR43774:SF1">
    <property type="entry name" value="PEPTIDE METHIONINE SULFOXIDE REDUCTASE MSRA 2"/>
    <property type="match status" value="1"/>
</dbReference>
<evidence type="ECO:0000256" key="4">
    <source>
        <dbReference type="HAMAP-Rule" id="MF_01401"/>
    </source>
</evidence>